<dbReference type="AlphaFoldDB" id="A0A835ZE90"/>
<keyword evidence="3" id="KW-1185">Reference proteome</keyword>
<dbReference type="EMBL" id="JAFCMP010000010">
    <property type="protein sequence ID" value="KAG5192141.1"/>
    <property type="molecule type" value="Genomic_DNA"/>
</dbReference>
<accession>A0A835ZE90</accession>
<dbReference type="Proteomes" id="UP000664859">
    <property type="component" value="Unassembled WGS sequence"/>
</dbReference>
<feature type="region of interest" description="Disordered" evidence="1">
    <location>
        <begin position="1"/>
        <end position="152"/>
    </location>
</feature>
<feature type="compositionally biased region" description="Basic and acidic residues" evidence="1">
    <location>
        <begin position="99"/>
        <end position="124"/>
    </location>
</feature>
<organism evidence="2 3">
    <name type="scientific">Tribonema minus</name>
    <dbReference type="NCBI Taxonomy" id="303371"/>
    <lineage>
        <taxon>Eukaryota</taxon>
        <taxon>Sar</taxon>
        <taxon>Stramenopiles</taxon>
        <taxon>Ochrophyta</taxon>
        <taxon>PX clade</taxon>
        <taxon>Xanthophyceae</taxon>
        <taxon>Tribonematales</taxon>
        <taxon>Tribonemataceae</taxon>
        <taxon>Tribonema</taxon>
    </lineage>
</organism>
<feature type="compositionally biased region" description="Low complexity" evidence="1">
    <location>
        <begin position="1"/>
        <end position="23"/>
    </location>
</feature>
<comment type="caution">
    <text evidence="2">The sequence shown here is derived from an EMBL/GenBank/DDBJ whole genome shotgun (WGS) entry which is preliminary data.</text>
</comment>
<reference evidence="2" key="1">
    <citation type="submission" date="2021-02" db="EMBL/GenBank/DDBJ databases">
        <title>First Annotated Genome of the Yellow-green Alga Tribonema minus.</title>
        <authorList>
            <person name="Mahan K.M."/>
        </authorList>
    </citation>
    <scope>NUCLEOTIDE SEQUENCE</scope>
    <source>
        <strain evidence="2">UTEX B ZZ1240</strain>
    </source>
</reference>
<name>A0A835ZE90_9STRA</name>
<evidence type="ECO:0000256" key="1">
    <source>
        <dbReference type="SAM" id="MobiDB-lite"/>
    </source>
</evidence>
<sequence>MSSAKTTTAAPAAPAGKPGAKTGHGSVIEKVADKNPRAMAAPSESDKIGEMLAAQEAAKRAKKAQKKAGKGAPAAAAAAAAASAPAPAPATREAAPAPVEKKSDGIVRHDVMHDMDDVVAEKSAARKSRSKSPAPRKAKPEAAAAEAKPVAK</sequence>
<feature type="compositionally biased region" description="Low complexity" evidence="1">
    <location>
        <begin position="70"/>
        <end position="98"/>
    </location>
</feature>
<feature type="compositionally biased region" description="Basic residues" evidence="1">
    <location>
        <begin position="60"/>
        <end position="69"/>
    </location>
</feature>
<feature type="compositionally biased region" description="Low complexity" evidence="1">
    <location>
        <begin position="138"/>
        <end position="152"/>
    </location>
</feature>
<gene>
    <name evidence="2" type="ORF">JKP88DRAFT_284688</name>
</gene>
<protein>
    <submittedName>
        <fullName evidence="2">Uncharacterized protein</fullName>
    </submittedName>
</protein>
<evidence type="ECO:0000313" key="2">
    <source>
        <dbReference type="EMBL" id="KAG5192141.1"/>
    </source>
</evidence>
<feature type="compositionally biased region" description="Basic residues" evidence="1">
    <location>
        <begin position="125"/>
        <end position="137"/>
    </location>
</feature>
<proteinExistence type="predicted"/>
<evidence type="ECO:0000313" key="3">
    <source>
        <dbReference type="Proteomes" id="UP000664859"/>
    </source>
</evidence>